<comment type="caution">
    <text evidence="7">The sequence shown here is derived from an EMBL/GenBank/DDBJ whole genome shotgun (WGS) entry which is preliminary data.</text>
</comment>
<dbReference type="Pfam" id="PF13462">
    <property type="entry name" value="Thioredoxin_4"/>
    <property type="match status" value="1"/>
</dbReference>
<keyword evidence="2" id="KW-0732">Signal</keyword>
<evidence type="ECO:0000259" key="6">
    <source>
        <dbReference type="PROSITE" id="PS51352"/>
    </source>
</evidence>
<accession>A0A1G2QIQ8</accession>
<proteinExistence type="inferred from homology"/>
<feature type="domain" description="Thioredoxin" evidence="6">
    <location>
        <begin position="22"/>
        <end position="210"/>
    </location>
</feature>
<sequence length="228" mass="24615">MLLIIGLAALVALIFGVVWSAQQSGTTSGPQTVKVDLASITADDHVLGTPGGVTLIEYSDFQCPACAAYEPLVKEVVADFRDDLLFVYRHYPLPQHQNARLAAQVSEAAAVQGKFWEISTLMFANQTAWASQSPTTARVTFASYASELGLDMNRFEADLVSEAVAERVERDYLSGVQARVSGTPTFYLDGVEVKARTAGEFADLIEAAIKTKNNEPNSSTTTQTTVNE</sequence>
<evidence type="ECO:0000256" key="1">
    <source>
        <dbReference type="ARBA" id="ARBA00005791"/>
    </source>
</evidence>
<evidence type="ECO:0000256" key="2">
    <source>
        <dbReference type="ARBA" id="ARBA00022729"/>
    </source>
</evidence>
<reference evidence="7 8" key="1">
    <citation type="journal article" date="2016" name="Nat. Commun.">
        <title>Thousands of microbial genomes shed light on interconnected biogeochemical processes in an aquifer system.</title>
        <authorList>
            <person name="Anantharaman K."/>
            <person name="Brown C.T."/>
            <person name="Hug L.A."/>
            <person name="Sharon I."/>
            <person name="Castelle C.J."/>
            <person name="Probst A.J."/>
            <person name="Thomas B.C."/>
            <person name="Singh A."/>
            <person name="Wilkins M.J."/>
            <person name="Karaoz U."/>
            <person name="Brodie E.L."/>
            <person name="Williams K.H."/>
            <person name="Hubbard S.S."/>
            <person name="Banfield J.F."/>
        </authorList>
    </citation>
    <scope>NUCLEOTIDE SEQUENCE [LARGE SCALE GENOMIC DNA]</scope>
</reference>
<dbReference type="PANTHER" id="PTHR13887">
    <property type="entry name" value="GLUTATHIONE S-TRANSFERASE KAPPA"/>
    <property type="match status" value="1"/>
</dbReference>
<evidence type="ECO:0000256" key="3">
    <source>
        <dbReference type="ARBA" id="ARBA00023002"/>
    </source>
</evidence>
<keyword evidence="4" id="KW-1015">Disulfide bond</keyword>
<evidence type="ECO:0000313" key="7">
    <source>
        <dbReference type="EMBL" id="OHA59949.1"/>
    </source>
</evidence>
<dbReference type="Proteomes" id="UP000177838">
    <property type="component" value="Unassembled WGS sequence"/>
</dbReference>
<evidence type="ECO:0000256" key="5">
    <source>
        <dbReference type="ARBA" id="ARBA00023284"/>
    </source>
</evidence>
<dbReference type="InterPro" id="IPR013766">
    <property type="entry name" value="Thioredoxin_domain"/>
</dbReference>
<organism evidence="7 8">
    <name type="scientific">Candidatus Vogelbacteria bacterium RIFOXYD1_FULL_46_19</name>
    <dbReference type="NCBI Taxonomy" id="1802439"/>
    <lineage>
        <taxon>Bacteria</taxon>
        <taxon>Candidatus Vogeliibacteriota</taxon>
    </lineage>
</organism>
<dbReference type="AlphaFoldDB" id="A0A1G2QIQ8"/>
<dbReference type="STRING" id="1802439.A2589_02770"/>
<gene>
    <name evidence="7" type="ORF">A2589_02770</name>
</gene>
<protein>
    <recommendedName>
        <fullName evidence="6">Thioredoxin domain-containing protein</fullName>
    </recommendedName>
</protein>
<keyword evidence="5" id="KW-0676">Redox-active center</keyword>
<evidence type="ECO:0000313" key="8">
    <source>
        <dbReference type="Proteomes" id="UP000177838"/>
    </source>
</evidence>
<name>A0A1G2QIQ8_9BACT</name>
<evidence type="ECO:0000256" key="4">
    <source>
        <dbReference type="ARBA" id="ARBA00023157"/>
    </source>
</evidence>
<dbReference type="PANTHER" id="PTHR13887:SF14">
    <property type="entry name" value="DISULFIDE BOND FORMATION PROTEIN D"/>
    <property type="match status" value="1"/>
</dbReference>
<dbReference type="PROSITE" id="PS51352">
    <property type="entry name" value="THIOREDOXIN_2"/>
    <property type="match status" value="1"/>
</dbReference>
<dbReference type="InterPro" id="IPR036249">
    <property type="entry name" value="Thioredoxin-like_sf"/>
</dbReference>
<keyword evidence="3" id="KW-0560">Oxidoreductase</keyword>
<dbReference type="SUPFAM" id="SSF52833">
    <property type="entry name" value="Thioredoxin-like"/>
    <property type="match status" value="1"/>
</dbReference>
<dbReference type="InterPro" id="IPR012336">
    <property type="entry name" value="Thioredoxin-like_fold"/>
</dbReference>
<dbReference type="Gene3D" id="3.40.30.10">
    <property type="entry name" value="Glutaredoxin"/>
    <property type="match status" value="1"/>
</dbReference>
<comment type="similarity">
    <text evidence="1">Belongs to the thioredoxin family. DsbA subfamily.</text>
</comment>
<dbReference type="GO" id="GO:0016491">
    <property type="term" value="F:oxidoreductase activity"/>
    <property type="evidence" value="ECO:0007669"/>
    <property type="project" value="UniProtKB-KW"/>
</dbReference>
<dbReference type="EMBL" id="MHTK01000004">
    <property type="protein sequence ID" value="OHA59949.1"/>
    <property type="molecule type" value="Genomic_DNA"/>
</dbReference>